<feature type="transmembrane region" description="Helical" evidence="1">
    <location>
        <begin position="93"/>
        <end position="116"/>
    </location>
</feature>
<keyword evidence="3" id="KW-1185">Reference proteome</keyword>
<evidence type="ECO:0000313" key="2">
    <source>
        <dbReference type="EMBL" id="OAF71823.1"/>
    </source>
</evidence>
<feature type="transmembrane region" description="Helical" evidence="1">
    <location>
        <begin position="12"/>
        <end position="38"/>
    </location>
</feature>
<sequence length="194" mass="23359">MKFNIDRIHIYFYKLTLCLIFVTFFFNLFAFCTPFWLISWPRLHTPFKMIGLWTVCFDGLTLKRDEIMQTYYGCWWIYSTYFWRIRKFLFPGWFVIVQITSTISIVLDMVCIILLLTCRNSSLKGTISSIYHYLFSFQLLQDISGYFTKSNYVKFGVKLGIEITMLKKFLQIMINENNEKSIRFMKSKLKLQTK</sequence>
<keyword evidence="1" id="KW-1133">Transmembrane helix</keyword>
<protein>
    <submittedName>
        <fullName evidence="2">Uncharacterized protein</fullName>
    </submittedName>
</protein>
<dbReference type="OrthoDB" id="6140671at2759"/>
<accession>A0A177BDQ1</accession>
<dbReference type="PANTHER" id="PTHR21284">
    <property type="entry name" value="EG:80H7.2 PROTEIN"/>
    <property type="match status" value="1"/>
</dbReference>
<keyword evidence="1" id="KW-0812">Transmembrane</keyword>
<organism evidence="2 3">
    <name type="scientific">Intoshia linei</name>
    <dbReference type="NCBI Taxonomy" id="1819745"/>
    <lineage>
        <taxon>Eukaryota</taxon>
        <taxon>Metazoa</taxon>
        <taxon>Spiralia</taxon>
        <taxon>Lophotrochozoa</taxon>
        <taxon>Mesozoa</taxon>
        <taxon>Orthonectida</taxon>
        <taxon>Rhopaluridae</taxon>
        <taxon>Intoshia</taxon>
    </lineage>
</organism>
<comment type="caution">
    <text evidence="2">The sequence shown here is derived from an EMBL/GenBank/DDBJ whole genome shotgun (WGS) entry which is preliminary data.</text>
</comment>
<dbReference type="AlphaFoldDB" id="A0A177BDQ1"/>
<keyword evidence="1" id="KW-0472">Membrane</keyword>
<evidence type="ECO:0000256" key="1">
    <source>
        <dbReference type="SAM" id="Phobius"/>
    </source>
</evidence>
<dbReference type="PANTHER" id="PTHR21284:SF12">
    <property type="entry name" value="EG:80H7.2 PROTEIN"/>
    <property type="match status" value="1"/>
</dbReference>
<proteinExistence type="predicted"/>
<reference evidence="2 3" key="1">
    <citation type="submission" date="2016-04" db="EMBL/GenBank/DDBJ databases">
        <title>The genome of Intoshia linei affirms orthonectids as highly simplified spiralians.</title>
        <authorList>
            <person name="Mikhailov K.V."/>
            <person name="Slusarev G.S."/>
            <person name="Nikitin M.A."/>
            <person name="Logacheva M.D."/>
            <person name="Penin A."/>
            <person name="Aleoshin V."/>
            <person name="Panchin Y.V."/>
        </authorList>
    </citation>
    <scope>NUCLEOTIDE SEQUENCE [LARGE SCALE GENOMIC DNA]</scope>
    <source>
        <strain evidence="2">Intl2013</strain>
        <tissue evidence="2">Whole animal</tissue>
    </source>
</reference>
<dbReference type="Gene3D" id="1.20.140.150">
    <property type="match status" value="1"/>
</dbReference>
<evidence type="ECO:0000313" key="3">
    <source>
        <dbReference type="Proteomes" id="UP000078046"/>
    </source>
</evidence>
<gene>
    <name evidence="2" type="ORF">A3Q56_00385</name>
</gene>
<name>A0A177BDQ1_9BILA</name>
<dbReference type="Proteomes" id="UP000078046">
    <property type="component" value="Unassembled WGS sequence"/>
</dbReference>
<dbReference type="EMBL" id="LWCA01000021">
    <property type="protein sequence ID" value="OAF71823.1"/>
    <property type="molecule type" value="Genomic_DNA"/>
</dbReference>